<keyword evidence="1" id="KW-0812">Transmembrane</keyword>
<evidence type="ECO:0000313" key="3">
    <source>
        <dbReference type="EMBL" id="MBP1986512.1"/>
    </source>
</evidence>
<sequence>MTDAESTAAETPLTDRPFRLHPLSVPYRVVEQGLGVVVFVLFVGAPAFGAVEGVLGAAGAVALAGLIAAVVVGYGVAYYRRFEYELTADTFDIRSGVFARRDREIPLHRIQNVDISQNIVQRVLDIAAVRLETAGASGAEAHLKFVGKDRAGALQREISRLSRAEDGEPAADAATETLFEISDRELGVLALVSADIQLVSILFVVGSVVLPALGSLTESEWFFALDQGLGGLFGPLATLAGIVALGLAYGAINATLYYGFTLSRAPGELRYKRGLIQRYSGTIPLSKVQSLTVTENVLARALGYASLEIETAGQSGGEGSQGGSQSAVPVAERDRVIELANSIEQVGDVQFERPPKRARQRYAVRYAGALGVLAGLVFLLQTAIGGSLYWWAPLVALPLVPLAAHIQWKHRGYYVGEDHVVTRNGFWVQRLKVVPYYRVQTVLSSETVFQRRRRLGTVTIDTAGARSLVGDDAKAVDVDAETTERLREQVADSLYESLWREANSGNRP</sequence>
<gene>
    <name evidence="3" type="ORF">J2753_001006</name>
</gene>
<dbReference type="Pfam" id="PF03703">
    <property type="entry name" value="bPH_2"/>
    <property type="match status" value="3"/>
</dbReference>
<organism evidence="3 4">
    <name type="scientific">Halolamina salifodinae</name>
    <dbReference type="NCBI Taxonomy" id="1202767"/>
    <lineage>
        <taxon>Archaea</taxon>
        <taxon>Methanobacteriati</taxon>
        <taxon>Methanobacteriota</taxon>
        <taxon>Stenosarchaea group</taxon>
        <taxon>Halobacteria</taxon>
        <taxon>Halobacteriales</taxon>
        <taxon>Haloferacaceae</taxon>
    </lineage>
</organism>
<dbReference type="InterPro" id="IPR005182">
    <property type="entry name" value="YdbS-like_PH"/>
</dbReference>
<dbReference type="EMBL" id="JAGGLC010000002">
    <property type="protein sequence ID" value="MBP1986512.1"/>
    <property type="molecule type" value="Genomic_DNA"/>
</dbReference>
<feature type="domain" description="YdbS-like PH" evidence="2">
    <location>
        <begin position="408"/>
        <end position="489"/>
    </location>
</feature>
<keyword evidence="4" id="KW-1185">Reference proteome</keyword>
<evidence type="ECO:0000259" key="2">
    <source>
        <dbReference type="Pfam" id="PF03703"/>
    </source>
</evidence>
<feature type="transmembrane region" description="Helical" evidence="1">
    <location>
        <begin position="388"/>
        <end position="406"/>
    </location>
</feature>
<keyword evidence="1" id="KW-1133">Transmembrane helix</keyword>
<dbReference type="OrthoDB" id="107421at2157"/>
<feature type="transmembrane region" description="Helical" evidence="1">
    <location>
        <begin position="29"/>
        <end position="48"/>
    </location>
</feature>
<name>A0A8T4GWL2_9EURY</name>
<feature type="transmembrane region" description="Helical" evidence="1">
    <location>
        <begin position="54"/>
        <end position="77"/>
    </location>
</feature>
<keyword evidence="1" id="KW-0472">Membrane</keyword>
<dbReference type="AlphaFoldDB" id="A0A8T4GWL2"/>
<dbReference type="PANTHER" id="PTHR34473:SF3">
    <property type="entry name" value="TRANSMEMBRANE PROTEIN-RELATED"/>
    <property type="match status" value="1"/>
</dbReference>
<feature type="domain" description="YdbS-like PH" evidence="2">
    <location>
        <begin position="79"/>
        <end position="158"/>
    </location>
</feature>
<feature type="transmembrane region" description="Helical" evidence="1">
    <location>
        <begin position="363"/>
        <end position="382"/>
    </location>
</feature>
<feature type="transmembrane region" description="Helical" evidence="1">
    <location>
        <begin position="233"/>
        <end position="260"/>
    </location>
</feature>
<dbReference type="PIRSF" id="PIRSF026631">
    <property type="entry name" value="UCP026631"/>
    <property type="match status" value="1"/>
</dbReference>
<protein>
    <submittedName>
        <fullName evidence="3">Putative membrane protein</fullName>
    </submittedName>
</protein>
<feature type="transmembrane region" description="Helical" evidence="1">
    <location>
        <begin position="188"/>
        <end position="213"/>
    </location>
</feature>
<comment type="caution">
    <text evidence="3">The sequence shown here is derived from an EMBL/GenBank/DDBJ whole genome shotgun (WGS) entry which is preliminary data.</text>
</comment>
<accession>A0A8T4GWL2</accession>
<evidence type="ECO:0000313" key="4">
    <source>
        <dbReference type="Proteomes" id="UP000823736"/>
    </source>
</evidence>
<evidence type="ECO:0000256" key="1">
    <source>
        <dbReference type="SAM" id="Phobius"/>
    </source>
</evidence>
<dbReference type="InterPro" id="IPR014529">
    <property type="entry name" value="UCP026631"/>
</dbReference>
<dbReference type="Proteomes" id="UP000823736">
    <property type="component" value="Unassembled WGS sequence"/>
</dbReference>
<proteinExistence type="predicted"/>
<dbReference type="PANTHER" id="PTHR34473">
    <property type="entry name" value="UPF0699 TRANSMEMBRANE PROTEIN YDBS"/>
    <property type="match status" value="1"/>
</dbReference>
<dbReference type="RefSeq" id="WP_209490820.1">
    <property type="nucleotide sequence ID" value="NZ_JAGGLC010000002.1"/>
</dbReference>
<feature type="domain" description="YdbS-like PH" evidence="2">
    <location>
        <begin position="258"/>
        <end position="342"/>
    </location>
</feature>
<reference evidence="3" key="1">
    <citation type="submission" date="2021-03" db="EMBL/GenBank/DDBJ databases">
        <title>Genomic Encyclopedia of Type Strains, Phase IV (KMG-IV): sequencing the most valuable type-strain genomes for metagenomic binning, comparative biology and taxonomic classification.</title>
        <authorList>
            <person name="Goeker M."/>
        </authorList>
    </citation>
    <scope>NUCLEOTIDE SEQUENCE</scope>
    <source>
        <strain evidence="3">DSM 26232</strain>
    </source>
</reference>